<evidence type="ECO:0000256" key="1">
    <source>
        <dbReference type="SAM" id="MobiDB-lite"/>
    </source>
</evidence>
<dbReference type="GO" id="GO:0042393">
    <property type="term" value="F:histone binding"/>
    <property type="evidence" value="ECO:0007669"/>
    <property type="project" value="InterPro"/>
</dbReference>
<sequence>MTASDPIAGPSRPYFPRPFRLDALRETAAPARESASRQASSSRSSTPIRPAPRARSSSAYSSRTQQDDDDALLNKKRADSVKKMVDSWDLLREKYGSVGLNEDDEIDIKTGEIMKNRGRIKAMVPRKGIGEESDEEDAETQTVASEVEDEVLSDEDVLAGLGDVDCQTREQAPTRVWTDQDREDLAAFLRDEAELRELGDNGDDGDVEELDSSDEEGDGASQASGSSPIRSSSPNTSGNGDSAVNGDDLDGSDSEDELLSFDPDAVKVTPVRPHHLSPEVVIPIRTPKRTVPPSVSLPRQSAAPNAEAGPSRLPHARRSTSQTLRDLFTPPPESSPPTLDDLFAEPSSSSSDAPPASSPKRPTRLILHAPAWPATTPRSQLIPVSQRSSESRFAEEPSYIPPEQLEVPSDTTRYFPKLHRSTSTTFRFCQTCRASTDALRKQRSYYCKGRIAAYKCVFAQELGEEIVRTYTSVYVLARRRGMTIEEVLAEEKALGSGRPDRRGRSVSAVGATPSPARQDFVEQQNEPTPEELSDAESEAAWLEALPRAYQGLAVAEAEEPVPAAVVANSPSALPTSKAIPSPPAPEVPLSVKKIARRRIITPVSVSPPPDVFSQAPDALVASLTSSPPLSSPPGSPPPTQKQPFIYQPTPSPTVSVEPERIDQSARKTLWPPTSPAARRILPLPRGSHYALQPTPPPSADGRNSSVSSDAALFTRPRPILRGTPSSIGSASTTKSQKRARFSLQPSSPGVDLSDLFGQSDTESLDTGYESVSPWQLPAAGRINSSSPSFSTELSVRAADAGFHLGPGHTGRITQGMMQALYPDYGGASSSGTSPEPAEMATPGKVYTLLAPPRASTPSRPAPSPSKSGSTAGLMLPPPVPPRRLSSVSSTPGPSTPSSSSDAAPPIEVSRTPKTPRRSKPPLGIKEEPDFKPIIFRTALPPSLVLAQSRARSRSVSAAAYSQRSTSSATPERSDSWAGGSGSGMTRKVVVPATTPRKRRRDRSERELARLARLARELGDEAGLEWGMDEDVGEEIAREGREGTVFMYLE</sequence>
<proteinExistence type="predicted"/>
<feature type="compositionally biased region" description="Low complexity" evidence="1">
    <location>
        <begin position="219"/>
        <end position="237"/>
    </location>
</feature>
<dbReference type="AlphaFoldDB" id="A0AA38HAQ5"/>
<dbReference type="Proteomes" id="UP001164286">
    <property type="component" value="Unassembled WGS sequence"/>
</dbReference>
<feature type="region of interest" description="Disordered" evidence="1">
    <location>
        <begin position="849"/>
        <end position="932"/>
    </location>
</feature>
<feature type="compositionally biased region" description="Acidic residues" evidence="1">
    <location>
        <begin position="247"/>
        <end position="259"/>
    </location>
</feature>
<evidence type="ECO:0000313" key="2">
    <source>
        <dbReference type="EMBL" id="KAI9636801.1"/>
    </source>
</evidence>
<feature type="compositionally biased region" description="Low complexity" evidence="1">
    <location>
        <begin position="946"/>
        <end position="964"/>
    </location>
</feature>
<name>A0AA38HAQ5_9TREE</name>
<dbReference type="InterPro" id="IPR009072">
    <property type="entry name" value="Histone-fold"/>
</dbReference>
<dbReference type="RefSeq" id="XP_052946578.1">
    <property type="nucleotide sequence ID" value="XM_053093455.1"/>
</dbReference>
<feature type="compositionally biased region" description="Low complexity" evidence="1">
    <location>
        <begin position="882"/>
        <end position="912"/>
    </location>
</feature>
<dbReference type="InterPro" id="IPR018465">
    <property type="entry name" value="Scm3/HJURP"/>
</dbReference>
<organism evidence="2 3">
    <name type="scientific">Dioszegia hungarica</name>
    <dbReference type="NCBI Taxonomy" id="4972"/>
    <lineage>
        <taxon>Eukaryota</taxon>
        <taxon>Fungi</taxon>
        <taxon>Dikarya</taxon>
        <taxon>Basidiomycota</taxon>
        <taxon>Agaricomycotina</taxon>
        <taxon>Tremellomycetes</taxon>
        <taxon>Tremellales</taxon>
        <taxon>Bulleribasidiaceae</taxon>
        <taxon>Dioszegia</taxon>
    </lineage>
</organism>
<accession>A0AA38HAQ5</accession>
<protein>
    <submittedName>
        <fullName evidence="2">Uncharacterized protein</fullName>
    </submittedName>
</protein>
<feature type="compositionally biased region" description="Acidic residues" evidence="1">
    <location>
        <begin position="200"/>
        <end position="218"/>
    </location>
</feature>
<dbReference type="GO" id="GO:0005634">
    <property type="term" value="C:nucleus"/>
    <property type="evidence" value="ECO:0007669"/>
    <property type="project" value="InterPro"/>
</dbReference>
<feature type="region of interest" description="Disordered" evidence="1">
    <location>
        <begin position="946"/>
        <end position="1006"/>
    </location>
</feature>
<dbReference type="PANTHER" id="PTHR24216">
    <property type="entry name" value="PAXILLIN-RELATED"/>
    <property type="match status" value="1"/>
</dbReference>
<feature type="compositionally biased region" description="Low complexity" evidence="1">
    <location>
        <begin position="28"/>
        <end position="63"/>
    </location>
</feature>
<dbReference type="EMBL" id="JAKWFO010000005">
    <property type="protein sequence ID" value="KAI9636801.1"/>
    <property type="molecule type" value="Genomic_DNA"/>
</dbReference>
<dbReference type="GO" id="GO:0046982">
    <property type="term" value="F:protein heterodimerization activity"/>
    <property type="evidence" value="ECO:0007669"/>
    <property type="project" value="InterPro"/>
</dbReference>
<feature type="region of interest" description="Disordered" evidence="1">
    <location>
        <begin position="622"/>
        <end position="768"/>
    </location>
</feature>
<dbReference type="Pfam" id="PF10384">
    <property type="entry name" value="Scm3"/>
    <property type="match status" value="1"/>
</dbReference>
<reference evidence="2" key="1">
    <citation type="journal article" date="2022" name="G3 (Bethesda)">
        <title>High quality genome of the basidiomycete yeast Dioszegia hungarica PDD-24b-2 isolated from cloud water.</title>
        <authorList>
            <person name="Jarrige D."/>
            <person name="Haridas S."/>
            <person name="Bleykasten-Grosshans C."/>
            <person name="Joly M."/>
            <person name="Nadalig T."/>
            <person name="Sancelme M."/>
            <person name="Vuilleumier S."/>
            <person name="Grigoriev I.V."/>
            <person name="Amato P."/>
            <person name="Bringel F."/>
        </authorList>
    </citation>
    <scope>NUCLEOTIDE SEQUENCE</scope>
    <source>
        <strain evidence="2">PDD-24b-2</strain>
    </source>
</reference>
<feature type="compositionally biased region" description="Basic and acidic residues" evidence="1">
    <location>
        <begin position="178"/>
        <end position="199"/>
    </location>
</feature>
<feature type="region of interest" description="Disordered" evidence="1">
    <location>
        <begin position="1"/>
        <end position="78"/>
    </location>
</feature>
<feature type="region of interest" description="Disordered" evidence="1">
    <location>
        <begin position="125"/>
        <end position="362"/>
    </location>
</feature>
<feature type="compositionally biased region" description="Acidic residues" evidence="1">
    <location>
        <begin position="146"/>
        <end position="157"/>
    </location>
</feature>
<gene>
    <name evidence="2" type="ORF">MKK02DRAFT_45508</name>
</gene>
<comment type="caution">
    <text evidence="2">The sequence shown here is derived from an EMBL/GenBank/DDBJ whole genome shotgun (WGS) entry which is preliminary data.</text>
</comment>
<feature type="compositionally biased region" description="Polar residues" evidence="1">
    <location>
        <begin position="723"/>
        <end position="734"/>
    </location>
</feature>
<feature type="region of interest" description="Disordered" evidence="1">
    <location>
        <begin position="494"/>
        <end position="533"/>
    </location>
</feature>
<feature type="compositionally biased region" description="Pro residues" evidence="1">
    <location>
        <begin position="629"/>
        <end position="640"/>
    </location>
</feature>
<dbReference type="GeneID" id="77732660"/>
<keyword evidence="3" id="KW-1185">Reference proteome</keyword>
<feature type="compositionally biased region" description="Low complexity" evidence="1">
    <location>
        <begin position="850"/>
        <end position="869"/>
    </location>
</feature>
<feature type="compositionally biased region" description="Basic and acidic residues" evidence="1">
    <location>
        <begin position="494"/>
        <end position="503"/>
    </location>
</feature>
<evidence type="ECO:0000313" key="3">
    <source>
        <dbReference type="Proteomes" id="UP001164286"/>
    </source>
</evidence>
<dbReference type="Gene3D" id="1.10.20.10">
    <property type="entry name" value="Histone, subunit A"/>
    <property type="match status" value="1"/>
</dbReference>
<dbReference type="PANTHER" id="PTHR24216:SF8">
    <property type="entry name" value="PAXILLIN, ISOFORM F"/>
    <property type="match status" value="1"/>
</dbReference>
<feature type="compositionally biased region" description="Low complexity" evidence="1">
    <location>
        <begin position="346"/>
        <end position="359"/>
    </location>
</feature>